<organism evidence="7">
    <name type="scientific">Enterobius vermicularis</name>
    <name type="common">Human pinworm</name>
    <dbReference type="NCBI Taxonomy" id="51028"/>
    <lineage>
        <taxon>Eukaryota</taxon>
        <taxon>Metazoa</taxon>
        <taxon>Ecdysozoa</taxon>
        <taxon>Nematoda</taxon>
        <taxon>Chromadorea</taxon>
        <taxon>Rhabditida</taxon>
        <taxon>Spirurina</taxon>
        <taxon>Oxyuridomorpha</taxon>
        <taxon>Oxyuroidea</taxon>
        <taxon>Oxyuridae</taxon>
        <taxon>Enterobius</taxon>
    </lineage>
</organism>
<dbReference type="GO" id="GO:0071013">
    <property type="term" value="C:catalytic step 2 spliceosome"/>
    <property type="evidence" value="ECO:0007669"/>
    <property type="project" value="TreeGrafter"/>
</dbReference>
<evidence type="ECO:0000313" key="7">
    <source>
        <dbReference type="WBParaSite" id="EVEC_0001165401-mRNA-1"/>
    </source>
</evidence>
<evidence type="ECO:0000256" key="1">
    <source>
        <dbReference type="ARBA" id="ARBA00004604"/>
    </source>
</evidence>
<dbReference type="PANTHER" id="PTHR12928:SF0">
    <property type="entry name" value="FSHD REGION GENE 1"/>
    <property type="match status" value="1"/>
</dbReference>
<dbReference type="WBParaSite" id="EVEC_0001165401-mRNA-1">
    <property type="protein sequence ID" value="EVEC_0001165401-mRNA-1"/>
    <property type="gene ID" value="EVEC_0001165401"/>
</dbReference>
<name>A0A0N4VL94_ENTVE</name>
<dbReference type="GO" id="GO:0051015">
    <property type="term" value="F:actin filament binding"/>
    <property type="evidence" value="ECO:0007669"/>
    <property type="project" value="TreeGrafter"/>
</dbReference>
<dbReference type="InterPro" id="IPR010414">
    <property type="entry name" value="FRG1"/>
</dbReference>
<evidence type="ECO:0000256" key="2">
    <source>
        <dbReference type="ARBA" id="ARBA00010878"/>
    </source>
</evidence>
<dbReference type="AlphaFoldDB" id="A0A0N4VL94"/>
<dbReference type="Pfam" id="PF06229">
    <property type="entry name" value="FRG1"/>
    <property type="match status" value="1"/>
</dbReference>
<dbReference type="Pfam" id="PF08555">
    <property type="entry name" value="FAM32A"/>
    <property type="match status" value="1"/>
</dbReference>
<keyword evidence="3" id="KW-0539">Nucleus</keyword>
<comment type="similarity">
    <text evidence="2">Belongs to the FRG1 family.</text>
</comment>
<dbReference type="InterPro" id="IPR008999">
    <property type="entry name" value="Actin-crosslinking"/>
</dbReference>
<dbReference type="Gene3D" id="2.80.10.50">
    <property type="match status" value="1"/>
</dbReference>
<dbReference type="STRING" id="51028.A0A0N4VL94"/>
<keyword evidence="6" id="KW-1185">Reference proteome</keyword>
<reference evidence="7" key="1">
    <citation type="submission" date="2017-02" db="UniProtKB">
        <authorList>
            <consortium name="WormBaseParasite"/>
        </authorList>
    </citation>
    <scope>IDENTIFICATION</scope>
</reference>
<dbReference type="GO" id="GO:0055120">
    <property type="term" value="C:striated muscle dense body"/>
    <property type="evidence" value="ECO:0007669"/>
    <property type="project" value="TreeGrafter"/>
</dbReference>
<sequence>MPSSNDYKMVRGGPLKLKGNKSLFKADKTKKKKRKHEDISKKSDADAEKHGGWRRICDETELKGGINIAFECGSGSGCYLAAMDNGRFTVGGPHAPGEEPNPEEILTLIKTPDDPNISLKTGYGKYVGVDAEGSLIATADAIGTRERLFVVFQDGKSAIQTLSSNLFLSLKLDKDGYVHAVSKKVEEDEVINLRTNAVQEGPVDWRSEEDKKSAKKCEMAYVKMYQHSKVSLKGKNITVDLNDKAAVRRAQVEGNLHELLLERRAKTKSDKYC</sequence>
<accession>A0A0N4VL94</accession>
<dbReference type="GO" id="GO:0005730">
    <property type="term" value="C:nucleolus"/>
    <property type="evidence" value="ECO:0007669"/>
    <property type="project" value="UniProtKB-SubCell"/>
</dbReference>
<proteinExistence type="inferred from homology"/>
<gene>
    <name evidence="5" type="ORF">EVEC_LOCUS10940</name>
</gene>
<feature type="compositionally biased region" description="Basic and acidic residues" evidence="4">
    <location>
        <begin position="36"/>
        <end position="50"/>
    </location>
</feature>
<evidence type="ECO:0000313" key="6">
    <source>
        <dbReference type="Proteomes" id="UP000274131"/>
    </source>
</evidence>
<evidence type="ECO:0000313" key="5">
    <source>
        <dbReference type="EMBL" id="VDD96189.1"/>
    </source>
</evidence>
<protein>
    <submittedName>
        <fullName evidence="7">Protein FRG1 homolog</fullName>
    </submittedName>
</protein>
<evidence type="ECO:0000256" key="3">
    <source>
        <dbReference type="ARBA" id="ARBA00023242"/>
    </source>
</evidence>
<dbReference type="SUPFAM" id="SSF50405">
    <property type="entry name" value="Actin-crosslinking proteins"/>
    <property type="match status" value="1"/>
</dbReference>
<dbReference type="OrthoDB" id="5539371at2759"/>
<comment type="subcellular location">
    <subcellularLocation>
        <location evidence="1">Nucleus</location>
        <location evidence="1">Nucleolus</location>
    </subcellularLocation>
</comment>
<feature type="region of interest" description="Disordered" evidence="4">
    <location>
        <begin position="1"/>
        <end position="50"/>
    </location>
</feature>
<dbReference type="PANTHER" id="PTHR12928">
    <property type="entry name" value="FRG1 PROTEIN"/>
    <property type="match status" value="1"/>
</dbReference>
<dbReference type="CDD" id="cd23338">
    <property type="entry name" value="beta-trefoil_FSCN_FRG1"/>
    <property type="match status" value="1"/>
</dbReference>
<dbReference type="InterPro" id="IPR013865">
    <property type="entry name" value="FAM32A"/>
</dbReference>
<evidence type="ECO:0000256" key="4">
    <source>
        <dbReference type="SAM" id="MobiDB-lite"/>
    </source>
</evidence>
<reference evidence="5 6" key="2">
    <citation type="submission" date="2018-10" db="EMBL/GenBank/DDBJ databases">
        <authorList>
            <consortium name="Pathogen Informatics"/>
        </authorList>
    </citation>
    <scope>NUCLEOTIDE SEQUENCE [LARGE SCALE GENOMIC DNA]</scope>
</reference>
<dbReference type="Proteomes" id="UP000274131">
    <property type="component" value="Unassembled WGS sequence"/>
</dbReference>
<dbReference type="EMBL" id="UXUI01011368">
    <property type="protein sequence ID" value="VDD96189.1"/>
    <property type="molecule type" value="Genomic_DNA"/>
</dbReference>